<evidence type="ECO:0000256" key="5">
    <source>
        <dbReference type="ARBA" id="ARBA00026066"/>
    </source>
</evidence>
<evidence type="ECO:0000256" key="2">
    <source>
        <dbReference type="ARBA" id="ARBA00005426"/>
    </source>
</evidence>
<organism evidence="11 12">
    <name type="scientific">Lebetimonas natsushimae</name>
    <dbReference type="NCBI Taxonomy" id="1936991"/>
    <lineage>
        <taxon>Bacteria</taxon>
        <taxon>Pseudomonadati</taxon>
        <taxon>Campylobacterota</taxon>
        <taxon>Epsilonproteobacteria</taxon>
        <taxon>Nautiliales</taxon>
        <taxon>Nautiliaceae</taxon>
        <taxon>Lebetimonas</taxon>
    </lineage>
</organism>
<dbReference type="AlphaFoldDB" id="A0A292YBL2"/>
<dbReference type="Gene3D" id="3.90.1170.40">
    <property type="entry name" value="Molybdopterin biosynthesis MoaE subunit"/>
    <property type="match status" value="1"/>
</dbReference>
<dbReference type="Pfam" id="PF02391">
    <property type="entry name" value="MoaE"/>
    <property type="match status" value="1"/>
</dbReference>
<dbReference type="SUPFAM" id="SSF54690">
    <property type="entry name" value="Molybdopterin synthase subunit MoaE"/>
    <property type="match status" value="1"/>
</dbReference>
<evidence type="ECO:0000313" key="12">
    <source>
        <dbReference type="Proteomes" id="UP000217944"/>
    </source>
</evidence>
<evidence type="ECO:0000256" key="8">
    <source>
        <dbReference type="ARBA" id="ARBA00030781"/>
    </source>
</evidence>
<name>A0A292YBL2_9BACT</name>
<evidence type="ECO:0000256" key="7">
    <source>
        <dbReference type="ARBA" id="ARBA00030407"/>
    </source>
</evidence>
<dbReference type="UniPathway" id="UPA00344"/>
<evidence type="ECO:0000256" key="10">
    <source>
        <dbReference type="ARBA" id="ARBA00049878"/>
    </source>
</evidence>
<comment type="pathway">
    <text evidence="1">Cofactor biosynthesis; molybdopterin biosynthesis.</text>
</comment>
<comment type="caution">
    <text evidence="11">The sequence shown here is derived from an EMBL/GenBank/DDBJ whole genome shotgun (WGS) entry which is preliminary data.</text>
</comment>
<comment type="subunit">
    <text evidence="5">Heterotetramer of 2 MoaD subunits and 2 MoaE subunits. Also stable as homodimer. The enzyme changes between these two forms during catalysis.</text>
</comment>
<dbReference type="GO" id="GO:0030366">
    <property type="term" value="F:molybdopterin synthase activity"/>
    <property type="evidence" value="ECO:0007669"/>
    <property type="project" value="UniProtKB-EC"/>
</dbReference>
<gene>
    <name evidence="11" type="ORF">LNAT_P1648</name>
</gene>
<comment type="catalytic activity">
    <reaction evidence="10">
        <text>2 [molybdopterin-synthase sulfur-carrier protein]-C-terminal-Gly-aminoethanethioate + cyclic pyranopterin phosphate + H2O = molybdopterin + 2 [molybdopterin-synthase sulfur-carrier protein]-C-terminal Gly-Gly + 2 H(+)</text>
        <dbReference type="Rhea" id="RHEA:26333"/>
        <dbReference type="Rhea" id="RHEA-COMP:12202"/>
        <dbReference type="Rhea" id="RHEA-COMP:19907"/>
        <dbReference type="ChEBI" id="CHEBI:15377"/>
        <dbReference type="ChEBI" id="CHEBI:15378"/>
        <dbReference type="ChEBI" id="CHEBI:58698"/>
        <dbReference type="ChEBI" id="CHEBI:59648"/>
        <dbReference type="ChEBI" id="CHEBI:90778"/>
        <dbReference type="ChEBI" id="CHEBI:232372"/>
        <dbReference type="EC" id="2.8.1.12"/>
    </reaction>
</comment>
<dbReference type="CDD" id="cd00756">
    <property type="entry name" value="MoaE"/>
    <property type="match status" value="1"/>
</dbReference>
<reference evidence="11 12" key="1">
    <citation type="journal article" date="2017" name="Syst. Appl. Microbiol.">
        <title>Lebetimonas natsushimae sp. nov., a novel strictly anaerobic, moderately thermophilic chemoautotroph isolated from a deep-sea hydrothermal vent polychaete nest in the Mid-Okinawa Trough.</title>
        <authorList>
            <person name="Nagata R."/>
            <person name="Takaki Y."/>
            <person name="Tame A."/>
            <person name="Nunoura T."/>
            <person name="Muto H."/>
            <person name="Mino S."/>
            <person name="Sawayama S."/>
            <person name="Takai K."/>
            <person name="Nakagawa S."/>
        </authorList>
    </citation>
    <scope>NUCLEOTIDE SEQUENCE [LARGE SCALE GENOMIC DNA]</scope>
    <source>
        <strain evidence="11 12">HS1857</strain>
    </source>
</reference>
<keyword evidence="11" id="KW-0808">Transferase</keyword>
<dbReference type="EC" id="2.8.1.12" evidence="3"/>
<comment type="similarity">
    <text evidence="2">Belongs to the MoaE family.</text>
</comment>
<accession>A0A292YBL2</accession>
<evidence type="ECO:0000256" key="4">
    <source>
        <dbReference type="ARBA" id="ARBA00013858"/>
    </source>
</evidence>
<evidence type="ECO:0000256" key="3">
    <source>
        <dbReference type="ARBA" id="ARBA00011950"/>
    </source>
</evidence>
<sequence length="149" mass="17338">MKSERNKMVEIFKGGIPVIETLERWYEDFKLEGYGAMIPFIGIVRPDNGIEGLSFDLYLPLLNEWFKKWNELPDAKIKMAHSFGDVKVGETSFLCAVFTKHRREGFKYLEEFVEDFKANAPIWKYDLIDGKRIFAEDRAKPLPQAGILK</sequence>
<dbReference type="EMBL" id="BDME01000007">
    <property type="protein sequence ID" value="GAX88352.1"/>
    <property type="molecule type" value="Genomic_DNA"/>
</dbReference>
<keyword evidence="12" id="KW-1185">Reference proteome</keyword>
<dbReference type="Proteomes" id="UP000217944">
    <property type="component" value="Unassembled WGS sequence"/>
</dbReference>
<dbReference type="InterPro" id="IPR003448">
    <property type="entry name" value="Mopterin_biosynth_MoaE"/>
</dbReference>
<proteinExistence type="inferred from homology"/>
<evidence type="ECO:0000256" key="1">
    <source>
        <dbReference type="ARBA" id="ARBA00005046"/>
    </source>
</evidence>
<dbReference type="GO" id="GO:0006777">
    <property type="term" value="P:Mo-molybdopterin cofactor biosynthetic process"/>
    <property type="evidence" value="ECO:0007669"/>
    <property type="project" value="InterPro"/>
</dbReference>
<evidence type="ECO:0000256" key="9">
    <source>
        <dbReference type="ARBA" id="ARBA00032474"/>
    </source>
</evidence>
<dbReference type="InterPro" id="IPR036563">
    <property type="entry name" value="MoaE_sf"/>
</dbReference>
<evidence type="ECO:0000256" key="6">
    <source>
        <dbReference type="ARBA" id="ARBA00029745"/>
    </source>
</evidence>
<evidence type="ECO:0000313" key="11">
    <source>
        <dbReference type="EMBL" id="GAX88352.1"/>
    </source>
</evidence>
<protein>
    <recommendedName>
        <fullName evidence="4">Molybdopterin synthase catalytic subunit</fullName>
        <ecNumber evidence="3">2.8.1.12</ecNumber>
    </recommendedName>
    <alternativeName>
        <fullName evidence="8">MPT synthase subunit 2</fullName>
    </alternativeName>
    <alternativeName>
        <fullName evidence="6">Molybdenum cofactor biosynthesis protein E</fullName>
    </alternativeName>
    <alternativeName>
        <fullName evidence="7">Molybdopterin-converting factor large subunit</fullName>
    </alternativeName>
    <alternativeName>
        <fullName evidence="9">Molybdopterin-converting factor subunit 2</fullName>
    </alternativeName>
</protein>